<dbReference type="EMBL" id="HBUF01621034">
    <property type="protein sequence ID" value="CAG6780991.1"/>
    <property type="molecule type" value="Transcribed_RNA"/>
</dbReference>
<dbReference type="EMBL" id="HBUF01621035">
    <property type="protein sequence ID" value="CAG6780997.1"/>
    <property type="molecule type" value="Transcribed_RNA"/>
</dbReference>
<dbReference type="EMBL" id="HBUF01217059">
    <property type="protein sequence ID" value="CAG6667688.1"/>
    <property type="molecule type" value="Transcribed_RNA"/>
</dbReference>
<protein>
    <submittedName>
        <fullName evidence="1">Uncharacterized protein</fullName>
    </submittedName>
</protein>
<dbReference type="EMBL" id="HBUF01355112">
    <property type="protein sequence ID" value="CAG6716857.1"/>
    <property type="molecule type" value="Transcribed_RNA"/>
</dbReference>
<dbReference type="EMBL" id="HBUF01217061">
    <property type="protein sequence ID" value="CAG6667692.1"/>
    <property type="molecule type" value="Transcribed_RNA"/>
</dbReference>
<dbReference type="EMBL" id="HBUF01171871">
    <property type="protein sequence ID" value="CAG6652684.1"/>
    <property type="molecule type" value="Transcribed_RNA"/>
</dbReference>
<name>A0A8D8SDE9_9HEMI</name>
<accession>A0A8D8SDE9</accession>
<dbReference type="AlphaFoldDB" id="A0A8D8SDE9"/>
<dbReference type="EMBL" id="HBUF01355113">
    <property type="protein sequence ID" value="CAG6716859.1"/>
    <property type="molecule type" value="Transcribed_RNA"/>
</dbReference>
<dbReference type="EMBL" id="HBUF01171874">
    <property type="protein sequence ID" value="CAG6652695.1"/>
    <property type="molecule type" value="Transcribed_RNA"/>
</dbReference>
<dbReference type="EMBL" id="HBUF01621033">
    <property type="protein sequence ID" value="CAG6780986.1"/>
    <property type="molecule type" value="Transcribed_RNA"/>
</dbReference>
<proteinExistence type="predicted"/>
<dbReference type="EMBL" id="HBUF01171873">
    <property type="protein sequence ID" value="CAG6652691.1"/>
    <property type="molecule type" value="Transcribed_RNA"/>
</dbReference>
<dbReference type="EMBL" id="HBUF01355114">
    <property type="protein sequence ID" value="CAG6716861.1"/>
    <property type="molecule type" value="Transcribed_RNA"/>
</dbReference>
<organism evidence="1">
    <name type="scientific">Cacopsylla melanoneura</name>
    <dbReference type="NCBI Taxonomy" id="428564"/>
    <lineage>
        <taxon>Eukaryota</taxon>
        <taxon>Metazoa</taxon>
        <taxon>Ecdysozoa</taxon>
        <taxon>Arthropoda</taxon>
        <taxon>Hexapoda</taxon>
        <taxon>Insecta</taxon>
        <taxon>Pterygota</taxon>
        <taxon>Neoptera</taxon>
        <taxon>Paraneoptera</taxon>
        <taxon>Hemiptera</taxon>
        <taxon>Sternorrhyncha</taxon>
        <taxon>Psylloidea</taxon>
        <taxon>Psyllidae</taxon>
        <taxon>Psyllinae</taxon>
        <taxon>Cacopsylla</taxon>
    </lineage>
</organism>
<evidence type="ECO:0000313" key="1">
    <source>
        <dbReference type="EMBL" id="CAG6667688.1"/>
    </source>
</evidence>
<dbReference type="EMBL" id="HBUF01217060">
    <property type="protein sequence ID" value="CAG6667690.1"/>
    <property type="molecule type" value="Transcribed_RNA"/>
</dbReference>
<sequence length="133" mass="15208">MSDCTSDRTRDRMSVTTNAACCLRCHESATFYPPFLPGPGPRCMVWQRPLVAMIDMKQRLYAARRICLRDAALLPPDLPLMETTLRIHMRDQCMEITLVIPMVKDWGLALAAITCRINYRATQPPRDVNREPS</sequence>
<reference evidence="1" key="1">
    <citation type="submission" date="2021-05" db="EMBL/GenBank/DDBJ databases">
        <authorList>
            <person name="Alioto T."/>
            <person name="Alioto T."/>
            <person name="Gomez Garrido J."/>
        </authorList>
    </citation>
    <scope>NUCLEOTIDE SEQUENCE</scope>
</reference>